<evidence type="ECO:0000313" key="9">
    <source>
        <dbReference type="Proteomes" id="UP000504610"/>
    </source>
</evidence>
<dbReference type="KEGG" id="rsz:108850135"/>
<dbReference type="Gene3D" id="3.30.1330.80">
    <property type="entry name" value="Hypothetical protein, similar to alpha- acetolactate decarboxylase, domain 2"/>
    <property type="match status" value="1"/>
</dbReference>
<dbReference type="InterPro" id="IPR039605">
    <property type="entry name" value="AHL"/>
</dbReference>
<dbReference type="PROSITE" id="PS51742">
    <property type="entry name" value="PPC"/>
    <property type="match status" value="1"/>
</dbReference>
<feature type="region of interest" description="Disordered" evidence="7">
    <location>
        <begin position="295"/>
        <end position="346"/>
    </location>
</feature>
<keyword evidence="4 6" id="KW-0804">Transcription</keyword>
<keyword evidence="3 6" id="KW-0238">DNA-binding</keyword>
<organism evidence="9 10">
    <name type="scientific">Raphanus sativus</name>
    <name type="common">Radish</name>
    <name type="synonym">Raphanus raphanistrum var. sativus</name>
    <dbReference type="NCBI Taxonomy" id="3726"/>
    <lineage>
        <taxon>Eukaryota</taxon>
        <taxon>Viridiplantae</taxon>
        <taxon>Streptophyta</taxon>
        <taxon>Embryophyta</taxon>
        <taxon>Tracheophyta</taxon>
        <taxon>Spermatophyta</taxon>
        <taxon>Magnoliopsida</taxon>
        <taxon>eudicotyledons</taxon>
        <taxon>Gunneridae</taxon>
        <taxon>Pentapetalae</taxon>
        <taxon>rosids</taxon>
        <taxon>malvids</taxon>
        <taxon>Brassicales</taxon>
        <taxon>Brassicaceae</taxon>
        <taxon>Brassiceae</taxon>
        <taxon>Raphanus</taxon>
    </lineage>
</organism>
<evidence type="ECO:0000313" key="10">
    <source>
        <dbReference type="RefSeq" id="XP_018479214.1"/>
    </source>
</evidence>
<evidence type="ECO:0000256" key="5">
    <source>
        <dbReference type="ARBA" id="ARBA00023242"/>
    </source>
</evidence>
<evidence type="ECO:0000256" key="2">
    <source>
        <dbReference type="ARBA" id="ARBA00023015"/>
    </source>
</evidence>
<protein>
    <recommendedName>
        <fullName evidence="6">AT-hook motif nuclear-localized protein</fullName>
    </recommendedName>
</protein>
<dbReference type="CDD" id="cd11378">
    <property type="entry name" value="DUF296"/>
    <property type="match status" value="1"/>
</dbReference>
<name>A0A6J0N452_RAPSA</name>
<dbReference type="RefSeq" id="XP_018479214.1">
    <property type="nucleotide sequence ID" value="XM_018623712.2"/>
</dbReference>
<dbReference type="GO" id="GO:0003680">
    <property type="term" value="F:minor groove of adenine-thymine-rich DNA binding"/>
    <property type="evidence" value="ECO:0007669"/>
    <property type="project" value="UniProtKB-UniRule"/>
</dbReference>
<keyword evidence="9" id="KW-1185">Reference proteome</keyword>
<dbReference type="AlphaFoldDB" id="A0A6J0N452"/>
<feature type="compositionally biased region" description="Low complexity" evidence="7">
    <location>
        <begin position="304"/>
        <end position="326"/>
    </location>
</feature>
<feature type="compositionally biased region" description="Low complexity" evidence="7">
    <location>
        <begin position="12"/>
        <end position="23"/>
    </location>
</feature>
<evidence type="ECO:0000256" key="6">
    <source>
        <dbReference type="RuleBase" id="RU367031"/>
    </source>
</evidence>
<dbReference type="PANTHER" id="PTHR31500">
    <property type="entry name" value="AT-HOOK MOTIF NUCLEAR-LOCALIZED PROTEIN 9"/>
    <property type="match status" value="1"/>
</dbReference>
<feature type="domain" description="PPC" evidence="8">
    <location>
        <begin position="166"/>
        <end position="309"/>
    </location>
</feature>
<feature type="region of interest" description="Disordered" evidence="7">
    <location>
        <begin position="64"/>
        <end position="156"/>
    </location>
</feature>
<feature type="compositionally biased region" description="Basic residues" evidence="7">
    <location>
        <begin position="90"/>
        <end position="104"/>
    </location>
</feature>
<reference evidence="10" key="1">
    <citation type="submission" date="2025-08" db="UniProtKB">
        <authorList>
            <consortium name="RefSeq"/>
        </authorList>
    </citation>
    <scope>IDENTIFICATION</scope>
    <source>
        <tissue evidence="10">Leaf</tissue>
    </source>
</reference>
<feature type="compositionally biased region" description="Basic and acidic residues" evidence="7">
    <location>
        <begin position="1"/>
        <end position="10"/>
    </location>
</feature>
<dbReference type="GeneID" id="108850135"/>
<dbReference type="SUPFAM" id="SSF117856">
    <property type="entry name" value="AF0104/ALDC/Ptd012-like"/>
    <property type="match status" value="1"/>
</dbReference>
<sequence length="346" mass="36263">MDDDSKETNEHQQQQQQQLQPPQWTLTGSYNRNAAALMGPTSTSQAMPHWLCVGALSLLQPQQPLGLHGSPSSVPTQQPYMQFGNEQRGRARARARGRVKGRPRKYADVIDLSLGPPPTLPLSSASDDGGGGANANSSDPPAKRGRGRGRTPGSVSKKLKYLGGAETLLTPHIININPGEDIAAKVLAFTHQGPLEFSILSASGAVSSAVLLHSKDPNNPTGVVTYEGIYDIIAMSGSFLNTESNGAVTRTGDMNVHLAGPDGRIVTGFVAGMLVAGSQVQVTVGSFVSEKVKLSLRDPDREPASASASGGEPGSPQSQGPRCSSESSDENDSINNNNHQVGNSTP</sequence>
<proteinExistence type="predicted"/>
<comment type="domain">
    <text evidence="6">The PPC domain mediates interactions between AHL proteins.</text>
</comment>
<dbReference type="Proteomes" id="UP000504610">
    <property type="component" value="Unplaced"/>
</dbReference>
<comment type="function">
    <text evidence="6">Transcription factor that specifically binds AT-rich DNA sequences related to the nuclear matrix attachment regions (MARs).</text>
</comment>
<evidence type="ECO:0000256" key="7">
    <source>
        <dbReference type="SAM" id="MobiDB-lite"/>
    </source>
</evidence>
<feature type="region of interest" description="Disordered" evidence="7">
    <location>
        <begin position="1"/>
        <end position="30"/>
    </location>
</feature>
<gene>
    <name evidence="10" type="primary">LOC108850135</name>
</gene>
<comment type="subcellular location">
    <subcellularLocation>
        <location evidence="1 6">Nucleus</location>
    </subcellularLocation>
</comment>
<keyword evidence="2 6" id="KW-0805">Transcription regulation</keyword>
<keyword evidence="5 6" id="KW-0539">Nucleus</keyword>
<evidence type="ECO:0000256" key="4">
    <source>
        <dbReference type="ARBA" id="ARBA00023163"/>
    </source>
</evidence>
<dbReference type="Pfam" id="PF03479">
    <property type="entry name" value="PCC"/>
    <property type="match status" value="1"/>
</dbReference>
<accession>A0A6J0N452</accession>
<dbReference type="OrthoDB" id="1093529at2759"/>
<dbReference type="InterPro" id="IPR005175">
    <property type="entry name" value="PPC_dom"/>
</dbReference>
<dbReference type="GO" id="GO:0005634">
    <property type="term" value="C:nucleus"/>
    <property type="evidence" value="ECO:0007669"/>
    <property type="project" value="UniProtKB-SubCell"/>
</dbReference>
<evidence type="ECO:0000256" key="3">
    <source>
        <dbReference type="ARBA" id="ARBA00023125"/>
    </source>
</evidence>
<dbReference type="PANTHER" id="PTHR31500:SF63">
    <property type="entry name" value="AT-HOOK MOTIF NUCLEAR-LOCALIZED PROTEIN 13"/>
    <property type="match status" value="1"/>
</dbReference>
<evidence type="ECO:0000256" key="1">
    <source>
        <dbReference type="ARBA" id="ARBA00004123"/>
    </source>
</evidence>
<evidence type="ECO:0000259" key="8">
    <source>
        <dbReference type="PROSITE" id="PS51742"/>
    </source>
</evidence>